<dbReference type="AlphaFoldDB" id="A0A6N9HBI1"/>
<evidence type="ECO:0000313" key="1">
    <source>
        <dbReference type="EMBL" id="MYN00829.1"/>
    </source>
</evidence>
<name>A0A6N9HBI1_9BURK</name>
<dbReference type="Proteomes" id="UP000448575">
    <property type="component" value="Unassembled WGS sequence"/>
</dbReference>
<comment type="caution">
    <text evidence="1">The sequence shown here is derived from an EMBL/GenBank/DDBJ whole genome shotgun (WGS) entry which is preliminary data.</text>
</comment>
<dbReference type="InterPro" id="IPR046702">
    <property type="entry name" value="DUF6572"/>
</dbReference>
<accession>A0A6N9HBI1</accession>
<sequence>MGLDNCDIVDAVGTDISTGKIVLSVLDSWDWTDESEHLKTLQAKLNAYFSFVDSRQIYEAYPNAEGKGLVVDIVTKFPIPESGMKLLEKAAVVASSVGLELTHRHLA</sequence>
<dbReference type="RefSeq" id="WP_161023833.1">
    <property type="nucleotide sequence ID" value="NZ_WWCJ01000001.1"/>
</dbReference>
<reference evidence="1 2" key="1">
    <citation type="submission" date="2019-12" db="EMBL/GenBank/DDBJ databases">
        <title>Novel species isolated from a subtropical stream in China.</title>
        <authorList>
            <person name="Lu H."/>
        </authorList>
    </citation>
    <scope>NUCLEOTIDE SEQUENCE [LARGE SCALE GENOMIC DNA]</scope>
    <source>
        <strain evidence="1 2">DS3</strain>
    </source>
</reference>
<gene>
    <name evidence="1" type="ORF">GTP41_01825</name>
</gene>
<keyword evidence="2" id="KW-1185">Reference proteome</keyword>
<proteinExistence type="predicted"/>
<evidence type="ECO:0000313" key="2">
    <source>
        <dbReference type="Proteomes" id="UP000448575"/>
    </source>
</evidence>
<organism evidence="1 2">
    <name type="scientific">Pseudoduganella guangdongensis</name>
    <dbReference type="NCBI Taxonomy" id="2692179"/>
    <lineage>
        <taxon>Bacteria</taxon>
        <taxon>Pseudomonadati</taxon>
        <taxon>Pseudomonadota</taxon>
        <taxon>Betaproteobacteria</taxon>
        <taxon>Burkholderiales</taxon>
        <taxon>Oxalobacteraceae</taxon>
        <taxon>Telluria group</taxon>
        <taxon>Pseudoduganella</taxon>
    </lineage>
</organism>
<dbReference type="Pfam" id="PF20212">
    <property type="entry name" value="DUF6572"/>
    <property type="match status" value="1"/>
</dbReference>
<protein>
    <submittedName>
        <fullName evidence="1">Uncharacterized protein</fullName>
    </submittedName>
</protein>
<dbReference type="EMBL" id="WWCJ01000001">
    <property type="protein sequence ID" value="MYN00829.1"/>
    <property type="molecule type" value="Genomic_DNA"/>
</dbReference>